<evidence type="ECO:0000256" key="7">
    <source>
        <dbReference type="ARBA" id="ARBA00057608"/>
    </source>
</evidence>
<comment type="catalytic activity">
    <reaction evidence="6">
        <text>Hydrolysis of alkylated DNA, releasing 3-methyladenine.</text>
        <dbReference type="EC" id="3.2.2.20"/>
    </reaction>
</comment>
<dbReference type="PANTHER" id="PTHR30037">
    <property type="entry name" value="DNA-3-METHYLADENINE GLYCOSYLASE 1"/>
    <property type="match status" value="1"/>
</dbReference>
<keyword evidence="5" id="KW-0234">DNA repair</keyword>
<dbReference type="InterPro" id="IPR004597">
    <property type="entry name" value="Tag"/>
</dbReference>
<dbReference type="Proteomes" id="UP000244906">
    <property type="component" value="Unassembled WGS sequence"/>
</dbReference>
<organism evidence="10 11">
    <name type="scientific">Pelagibaculum spongiae</name>
    <dbReference type="NCBI Taxonomy" id="2080658"/>
    <lineage>
        <taxon>Bacteria</taxon>
        <taxon>Pseudomonadati</taxon>
        <taxon>Pseudomonadota</taxon>
        <taxon>Gammaproteobacteria</taxon>
        <taxon>Oceanospirillales</taxon>
        <taxon>Pelagibaculum</taxon>
    </lineage>
</organism>
<dbReference type="InterPro" id="IPR011257">
    <property type="entry name" value="DNA_glycosylase"/>
</dbReference>
<dbReference type="EMBL" id="QDDL01000014">
    <property type="protein sequence ID" value="PVZ63914.1"/>
    <property type="molecule type" value="Genomic_DNA"/>
</dbReference>
<feature type="binding site" evidence="9">
    <location>
        <position position="180"/>
    </location>
    <ligand>
        <name>Zn(2+)</name>
        <dbReference type="ChEBI" id="CHEBI:29105"/>
    </ligand>
</feature>
<dbReference type="GO" id="GO:0046872">
    <property type="term" value="F:metal ion binding"/>
    <property type="evidence" value="ECO:0007669"/>
    <property type="project" value="UniProtKB-KW"/>
</dbReference>
<dbReference type="GO" id="GO:0008725">
    <property type="term" value="F:DNA-3-methyladenine glycosylase activity"/>
    <property type="evidence" value="ECO:0007669"/>
    <property type="project" value="UniProtKB-EC"/>
</dbReference>
<evidence type="ECO:0000256" key="1">
    <source>
        <dbReference type="ARBA" id="ARBA00022723"/>
    </source>
</evidence>
<dbReference type="Pfam" id="PF03352">
    <property type="entry name" value="Adenine_glyco"/>
    <property type="match status" value="1"/>
</dbReference>
<dbReference type="PANTHER" id="PTHR30037:SF4">
    <property type="entry name" value="DNA-3-METHYLADENINE GLYCOSYLASE I"/>
    <property type="match status" value="1"/>
</dbReference>
<dbReference type="NCBIfam" id="TIGR00624">
    <property type="entry name" value="tag"/>
    <property type="match status" value="1"/>
</dbReference>
<keyword evidence="11" id="KW-1185">Reference proteome</keyword>
<evidence type="ECO:0000256" key="4">
    <source>
        <dbReference type="ARBA" id="ARBA00022833"/>
    </source>
</evidence>
<dbReference type="InterPro" id="IPR052891">
    <property type="entry name" value="DNA-3mA_glycosylase"/>
</dbReference>
<evidence type="ECO:0000313" key="11">
    <source>
        <dbReference type="Proteomes" id="UP000244906"/>
    </source>
</evidence>
<dbReference type="Gene3D" id="1.10.340.30">
    <property type="entry name" value="Hypothetical protein, domain 2"/>
    <property type="match status" value="1"/>
</dbReference>
<evidence type="ECO:0000256" key="8">
    <source>
        <dbReference type="ARBA" id="ARBA00066766"/>
    </source>
</evidence>
<name>A0A2V1GV95_9GAMM</name>
<sequence length="189" mass="21965">MPTRCSWCGDDPLYQNYHDTEWGVACRDDQKLFEKLNLEGAQAGLSWITILKKRENYRKAFFNFDPQQIIQIDAEYREQLLQNTGIVRNRLKIDAVISNAQAFLDFQKKHGSFSDFIWSFVDGKQQVNHWQLLSDGPTTTAISQDMSKQLKKLGFKFVGPTICYSFMQSMGLINDHVVDCFRHQPCIEQ</sequence>
<feature type="binding site" evidence="9">
    <location>
        <position position="176"/>
    </location>
    <ligand>
        <name>Zn(2+)</name>
        <dbReference type="ChEBI" id="CHEBI:29105"/>
    </ligand>
</feature>
<keyword evidence="4 9" id="KW-0862">Zinc</keyword>
<keyword evidence="2" id="KW-0227">DNA damage</keyword>
<evidence type="ECO:0000256" key="6">
    <source>
        <dbReference type="ARBA" id="ARBA00052558"/>
    </source>
</evidence>
<evidence type="ECO:0000256" key="9">
    <source>
        <dbReference type="PIRSR" id="PIRSR604597-1"/>
    </source>
</evidence>
<dbReference type="GO" id="GO:0006284">
    <property type="term" value="P:base-excision repair"/>
    <property type="evidence" value="ECO:0007669"/>
    <property type="project" value="InterPro"/>
</dbReference>
<accession>A0A2V1GV95</accession>
<feature type="binding site" evidence="9">
    <location>
        <position position="5"/>
    </location>
    <ligand>
        <name>Zn(2+)</name>
        <dbReference type="ChEBI" id="CHEBI:29105"/>
    </ligand>
</feature>
<dbReference type="InterPro" id="IPR005019">
    <property type="entry name" value="Adenine_glyco"/>
</dbReference>
<gene>
    <name evidence="10" type="ORF">DC094_20550</name>
</gene>
<evidence type="ECO:0000256" key="3">
    <source>
        <dbReference type="ARBA" id="ARBA00022801"/>
    </source>
</evidence>
<evidence type="ECO:0000313" key="10">
    <source>
        <dbReference type="EMBL" id="PVZ63914.1"/>
    </source>
</evidence>
<dbReference type="EC" id="3.2.2.20" evidence="8"/>
<dbReference type="FunFam" id="1.10.340.30:FF:000009">
    <property type="entry name" value="DNA-3-methyladenine glycosylase I"/>
    <property type="match status" value="1"/>
</dbReference>
<dbReference type="AlphaFoldDB" id="A0A2V1GV95"/>
<reference evidence="10 11" key="1">
    <citation type="submission" date="2018-04" db="EMBL/GenBank/DDBJ databases">
        <title>Thalassorhabdus spongiae gen. nov., sp. nov., isolated from a marine sponge in South-West Iceland.</title>
        <authorList>
            <person name="Knobloch S."/>
            <person name="Daussin A."/>
            <person name="Johannsson R."/>
            <person name="Marteinsson V.T."/>
        </authorList>
    </citation>
    <scope>NUCLEOTIDE SEQUENCE [LARGE SCALE GENOMIC DNA]</scope>
    <source>
        <strain evidence="10 11">Hp12</strain>
    </source>
</reference>
<keyword evidence="1 9" id="KW-0479">Metal-binding</keyword>
<evidence type="ECO:0000256" key="2">
    <source>
        <dbReference type="ARBA" id="ARBA00022763"/>
    </source>
</evidence>
<proteinExistence type="predicted"/>
<evidence type="ECO:0000256" key="5">
    <source>
        <dbReference type="ARBA" id="ARBA00023204"/>
    </source>
</evidence>
<dbReference type="OrthoDB" id="9807664at2"/>
<comment type="caution">
    <text evidence="10">The sequence shown here is derived from an EMBL/GenBank/DDBJ whole genome shotgun (WGS) entry which is preliminary data.</text>
</comment>
<feature type="binding site" evidence="9">
    <location>
        <position position="18"/>
    </location>
    <ligand>
        <name>Zn(2+)</name>
        <dbReference type="ChEBI" id="CHEBI:29105"/>
    </ligand>
</feature>
<protein>
    <recommendedName>
        <fullName evidence="8">DNA-3-methyladenine glycosylase I</fullName>
        <ecNumber evidence="8">3.2.2.20</ecNumber>
    </recommendedName>
</protein>
<comment type="function">
    <text evidence="7">Hydrolysis of the deoxyribose N-glycosidic bond to excise 3-methyladenine from the damaged DNA polymer formed by alkylation lesions.</text>
</comment>
<keyword evidence="3" id="KW-0378">Hydrolase</keyword>
<dbReference type="SUPFAM" id="SSF48150">
    <property type="entry name" value="DNA-glycosylase"/>
    <property type="match status" value="1"/>
</dbReference>